<proteinExistence type="predicted"/>
<keyword evidence="1" id="KW-1133">Transmembrane helix</keyword>
<dbReference type="EMBL" id="KE504225">
    <property type="protein sequence ID" value="EPS94693.1"/>
    <property type="molecule type" value="Genomic_DNA"/>
</dbReference>
<name>S8DU29_FOMSC</name>
<organism evidence="2 3">
    <name type="scientific">Fomitopsis schrenkii</name>
    <name type="common">Brown rot fungus</name>
    <dbReference type="NCBI Taxonomy" id="2126942"/>
    <lineage>
        <taxon>Eukaryota</taxon>
        <taxon>Fungi</taxon>
        <taxon>Dikarya</taxon>
        <taxon>Basidiomycota</taxon>
        <taxon>Agaricomycotina</taxon>
        <taxon>Agaricomycetes</taxon>
        <taxon>Polyporales</taxon>
        <taxon>Fomitopsis</taxon>
    </lineage>
</organism>
<gene>
    <name evidence="2" type="ORF">FOMPIDRAFT_92755</name>
</gene>
<evidence type="ECO:0000256" key="1">
    <source>
        <dbReference type="SAM" id="Phobius"/>
    </source>
</evidence>
<keyword evidence="1" id="KW-0472">Membrane</keyword>
<dbReference type="Proteomes" id="UP000015241">
    <property type="component" value="Unassembled WGS sequence"/>
</dbReference>
<keyword evidence="1" id="KW-0812">Transmembrane</keyword>
<protein>
    <submittedName>
        <fullName evidence="2">Uncharacterized protein</fullName>
    </submittedName>
</protein>
<dbReference type="InParanoid" id="S8DU29"/>
<sequence>MAFPGDGFVGKKLVFVCRDEETAQKGGLIMAWVAFAWGLIKKGVAFLISRTYP</sequence>
<dbReference type="HOGENOM" id="CLU_3068671_0_0_1"/>
<evidence type="ECO:0000313" key="3">
    <source>
        <dbReference type="Proteomes" id="UP000015241"/>
    </source>
</evidence>
<keyword evidence="3" id="KW-1185">Reference proteome</keyword>
<evidence type="ECO:0000313" key="2">
    <source>
        <dbReference type="EMBL" id="EPS94693.1"/>
    </source>
</evidence>
<accession>S8DU29</accession>
<reference evidence="2 3" key="1">
    <citation type="journal article" date="2012" name="Science">
        <title>The Paleozoic origin of enzymatic lignin decomposition reconstructed from 31 fungal genomes.</title>
        <authorList>
            <person name="Floudas D."/>
            <person name="Binder M."/>
            <person name="Riley R."/>
            <person name="Barry K."/>
            <person name="Blanchette R.A."/>
            <person name="Henrissat B."/>
            <person name="Martinez A.T."/>
            <person name="Otillar R."/>
            <person name="Spatafora J.W."/>
            <person name="Yadav J.S."/>
            <person name="Aerts A."/>
            <person name="Benoit I."/>
            <person name="Boyd A."/>
            <person name="Carlson A."/>
            <person name="Copeland A."/>
            <person name="Coutinho P.M."/>
            <person name="de Vries R.P."/>
            <person name="Ferreira P."/>
            <person name="Findley K."/>
            <person name="Foster B."/>
            <person name="Gaskell J."/>
            <person name="Glotzer D."/>
            <person name="Gorecki P."/>
            <person name="Heitman J."/>
            <person name="Hesse C."/>
            <person name="Hori C."/>
            <person name="Igarashi K."/>
            <person name="Jurgens J.A."/>
            <person name="Kallen N."/>
            <person name="Kersten P."/>
            <person name="Kohler A."/>
            <person name="Kuees U."/>
            <person name="Kumar T.K.A."/>
            <person name="Kuo A."/>
            <person name="LaButti K."/>
            <person name="Larrondo L.F."/>
            <person name="Lindquist E."/>
            <person name="Ling A."/>
            <person name="Lombard V."/>
            <person name="Lucas S."/>
            <person name="Lundell T."/>
            <person name="Martin R."/>
            <person name="McLaughlin D.J."/>
            <person name="Morgenstern I."/>
            <person name="Morin E."/>
            <person name="Murat C."/>
            <person name="Nagy L.G."/>
            <person name="Nolan M."/>
            <person name="Ohm R.A."/>
            <person name="Patyshakuliyeva A."/>
            <person name="Rokas A."/>
            <person name="Ruiz-Duenas F.J."/>
            <person name="Sabat G."/>
            <person name="Salamov A."/>
            <person name="Samejima M."/>
            <person name="Schmutz J."/>
            <person name="Slot J.C."/>
            <person name="St John F."/>
            <person name="Stenlid J."/>
            <person name="Sun H."/>
            <person name="Sun S."/>
            <person name="Syed K."/>
            <person name="Tsang A."/>
            <person name="Wiebenga A."/>
            <person name="Young D."/>
            <person name="Pisabarro A."/>
            <person name="Eastwood D.C."/>
            <person name="Martin F."/>
            <person name="Cullen D."/>
            <person name="Grigoriev I.V."/>
            <person name="Hibbett D.S."/>
        </authorList>
    </citation>
    <scope>NUCLEOTIDE SEQUENCE</scope>
    <source>
        <strain evidence="3">FP-58527</strain>
    </source>
</reference>
<dbReference type="AlphaFoldDB" id="S8DU29"/>
<feature type="transmembrane region" description="Helical" evidence="1">
    <location>
        <begin position="29"/>
        <end position="48"/>
    </location>
</feature>